<dbReference type="EMBL" id="JAACNO010000586">
    <property type="protein sequence ID" value="KAF4146609.1"/>
    <property type="molecule type" value="Genomic_DNA"/>
</dbReference>
<dbReference type="EMBL" id="WSZM01000239">
    <property type="protein sequence ID" value="KAF4037412.1"/>
    <property type="molecule type" value="Genomic_DNA"/>
</dbReference>
<keyword evidence="5" id="KW-1185">Reference proteome</keyword>
<evidence type="ECO:0000313" key="3">
    <source>
        <dbReference type="EMBL" id="KAF4141219.1"/>
    </source>
</evidence>
<feature type="region of interest" description="Disordered" evidence="1">
    <location>
        <begin position="111"/>
        <end position="133"/>
    </location>
</feature>
<evidence type="ECO:0000313" key="2">
    <source>
        <dbReference type="EMBL" id="KAF4037412.1"/>
    </source>
</evidence>
<dbReference type="EMBL" id="JAACNO010001372">
    <property type="protein sequence ID" value="KAF4141219.1"/>
    <property type="molecule type" value="Genomic_DNA"/>
</dbReference>
<comment type="caution">
    <text evidence="2">The sequence shown here is derived from an EMBL/GenBank/DDBJ whole genome shotgun (WGS) entry which is preliminary data.</text>
</comment>
<evidence type="ECO:0000256" key="1">
    <source>
        <dbReference type="SAM" id="MobiDB-lite"/>
    </source>
</evidence>
<protein>
    <submittedName>
        <fullName evidence="2">Uncharacterized protein</fullName>
    </submittedName>
</protein>
<sequence>MDADHTMDNTSAAPPTQYAQQISAADFDRQAVEYTTQEVERLNAAVRAQPELGARSEFFQDEANVAKGLPVFQGKHTRFVYDDEEGEIVAAVDVTQEALNNGPVVRTVAELDEDVDSDDEGEEDAEGYDEEEDEAVRNAFYSADQQDGMAVDDAHVNAFMEDVEMEMAAVAIDEQKLLSAASQRQ</sequence>
<reference evidence="2" key="1">
    <citation type="submission" date="2020-04" db="EMBL/GenBank/DDBJ databases">
        <title>Hybrid Assembly of Korean Phytophthora infestans isolates.</title>
        <authorList>
            <person name="Prokchorchik M."/>
            <person name="Lee Y."/>
            <person name="Seo J."/>
            <person name="Cho J.-H."/>
            <person name="Park Y.-E."/>
            <person name="Jang D.-C."/>
            <person name="Im J.-S."/>
            <person name="Choi J.-G."/>
            <person name="Park H.-J."/>
            <person name="Lee G.-B."/>
            <person name="Lee Y.-G."/>
            <person name="Hong S.-Y."/>
            <person name="Cho K."/>
            <person name="Sohn K.H."/>
        </authorList>
    </citation>
    <scope>NUCLEOTIDE SEQUENCE</scope>
    <source>
        <strain evidence="2">KR_1_A1</strain>
        <strain evidence="3">KR_2_A2</strain>
    </source>
</reference>
<dbReference type="Proteomes" id="UP000704712">
    <property type="component" value="Unassembled WGS sequence"/>
</dbReference>
<dbReference type="AlphaFoldDB" id="A0A833SP26"/>
<name>A0A833SP26_PHYIN</name>
<evidence type="ECO:0000313" key="4">
    <source>
        <dbReference type="EMBL" id="KAF4146609.1"/>
    </source>
</evidence>
<evidence type="ECO:0000313" key="5">
    <source>
        <dbReference type="Proteomes" id="UP000602510"/>
    </source>
</evidence>
<proteinExistence type="predicted"/>
<dbReference type="Proteomes" id="UP000602510">
    <property type="component" value="Unassembled WGS sequence"/>
</dbReference>
<organism evidence="2 5">
    <name type="scientific">Phytophthora infestans</name>
    <name type="common">Potato late blight agent</name>
    <name type="synonym">Botrytis infestans</name>
    <dbReference type="NCBI Taxonomy" id="4787"/>
    <lineage>
        <taxon>Eukaryota</taxon>
        <taxon>Sar</taxon>
        <taxon>Stramenopiles</taxon>
        <taxon>Oomycota</taxon>
        <taxon>Peronosporomycetes</taxon>
        <taxon>Peronosporales</taxon>
        <taxon>Peronosporaceae</taxon>
        <taxon>Phytophthora</taxon>
    </lineage>
</organism>
<accession>A0A833SP26</accession>
<gene>
    <name evidence="2" type="ORF">GN244_ATG10454</name>
    <name evidence="4" type="ORF">GN958_ATG04206</name>
    <name evidence="3" type="ORF">GN958_ATG09591</name>
</gene>